<sequence length="480" mass="54321">MTKLPDGFLWGGAVAAHQLEGGWQEGGKGVSLADVMTAGDANTPREITDGVLPGKNYPNHEAIDFYHHYKEDIKLFAEMGFKAFRTSIAWTRIFPNGDEALPNEEGLKFYDDVFAECKKYGIEPVITLAHFEMPWHLIKEYGGWRDRRLIDFYLRFAEVCFNRYKDVVKYWMTFNEIDNQADYNRKFSMATNSGLLFADDSTPAEREAAMYQASHYELVASAKAVRLGHAINPDFKIGSMINFTPQYPASSKPEDILMADKAMQKRSWWSDVQVNGEYPGYMKAYLRKTGYAPDITDADRAALAAGKVDYIGFSYYSSNTVTAKADNPDYNFDGESEQTANPHLPKSDWGWTIDPVGLRSSLNWLYERYRVPLMIVENGLGAYDKVEADGSIHDPYRIDYLRAHIEQMEKAVDEDGVDLVGYMPWGCIDLVSAGTGQMDKRYGFIYVDKNDAGEGTLARSRKDSFAWYKKVIATNGEDLA</sequence>
<dbReference type="PRINTS" id="PR00131">
    <property type="entry name" value="GLHYDRLASE1"/>
</dbReference>
<dbReference type="PROSITE" id="PS00653">
    <property type="entry name" value="GLYCOSYL_HYDROL_F1_2"/>
    <property type="match status" value="1"/>
</dbReference>
<dbReference type="AlphaFoldDB" id="A0A0R1ZJF9"/>
<evidence type="ECO:0000313" key="5">
    <source>
        <dbReference type="EMBL" id="KRM55021.1"/>
    </source>
</evidence>
<dbReference type="EMBL" id="AYYO01000037">
    <property type="protein sequence ID" value="KRM55021.1"/>
    <property type="molecule type" value="Genomic_DNA"/>
</dbReference>
<gene>
    <name evidence="5" type="ORF">FC18_GL001728</name>
</gene>
<dbReference type="InterPro" id="IPR001360">
    <property type="entry name" value="Glyco_hydro_1"/>
</dbReference>
<name>A0A0R1ZJF9_9LACO</name>
<dbReference type="GO" id="GO:0008422">
    <property type="term" value="F:beta-glucosidase activity"/>
    <property type="evidence" value="ECO:0007669"/>
    <property type="project" value="TreeGrafter"/>
</dbReference>
<dbReference type="PANTHER" id="PTHR10353:SF85">
    <property type="entry name" value="ARYL-PHOSPHO-BETA-D-GLUCOSIDASE BGLA"/>
    <property type="match status" value="1"/>
</dbReference>
<comment type="caution">
    <text evidence="5">The sequence shown here is derived from an EMBL/GenBank/DDBJ whole genome shotgun (WGS) entry which is preliminary data.</text>
</comment>
<dbReference type="SUPFAM" id="SSF51445">
    <property type="entry name" value="(Trans)glycosidases"/>
    <property type="match status" value="1"/>
</dbReference>
<evidence type="ECO:0000313" key="6">
    <source>
        <dbReference type="Proteomes" id="UP000051679"/>
    </source>
</evidence>
<dbReference type="NCBIfam" id="NF007154">
    <property type="entry name" value="PRK09589.1"/>
    <property type="match status" value="1"/>
</dbReference>
<dbReference type="Gene3D" id="3.20.20.80">
    <property type="entry name" value="Glycosidases"/>
    <property type="match status" value="1"/>
</dbReference>
<dbReference type="FunFam" id="3.20.20.80:FF:000004">
    <property type="entry name" value="Beta-glucosidase 6-phospho-beta-glucosidase"/>
    <property type="match status" value="1"/>
</dbReference>
<dbReference type="OrthoDB" id="1688691at2"/>
<dbReference type="RefSeq" id="WP_056975946.1">
    <property type="nucleotide sequence ID" value="NZ_AYYO01000037.1"/>
</dbReference>
<accession>A0A0R1ZJF9</accession>
<evidence type="ECO:0000256" key="4">
    <source>
        <dbReference type="RuleBase" id="RU003690"/>
    </source>
</evidence>
<organism evidence="5 6">
    <name type="scientific">Lacticaseibacillus sharpeae JCM 1186 = DSM 20505</name>
    <dbReference type="NCBI Taxonomy" id="1291052"/>
    <lineage>
        <taxon>Bacteria</taxon>
        <taxon>Bacillati</taxon>
        <taxon>Bacillota</taxon>
        <taxon>Bacilli</taxon>
        <taxon>Lactobacillales</taxon>
        <taxon>Lactobacillaceae</taxon>
        <taxon>Lacticaseibacillus</taxon>
    </lineage>
</organism>
<evidence type="ECO:0000256" key="2">
    <source>
        <dbReference type="ARBA" id="ARBA00022801"/>
    </source>
</evidence>
<evidence type="ECO:0000256" key="3">
    <source>
        <dbReference type="ARBA" id="ARBA00023295"/>
    </source>
</evidence>
<keyword evidence="2" id="KW-0378">Hydrolase</keyword>
<protein>
    <submittedName>
        <fullName evidence="5">6-phospho-beta-glucosidase</fullName>
    </submittedName>
</protein>
<dbReference type="Proteomes" id="UP000051679">
    <property type="component" value="Unassembled WGS sequence"/>
</dbReference>
<proteinExistence type="inferred from homology"/>
<dbReference type="InterPro" id="IPR033132">
    <property type="entry name" value="GH_1_N_CS"/>
</dbReference>
<dbReference type="GO" id="GO:0016052">
    <property type="term" value="P:carbohydrate catabolic process"/>
    <property type="evidence" value="ECO:0007669"/>
    <property type="project" value="TreeGrafter"/>
</dbReference>
<dbReference type="GO" id="GO:0005829">
    <property type="term" value="C:cytosol"/>
    <property type="evidence" value="ECO:0007669"/>
    <property type="project" value="TreeGrafter"/>
</dbReference>
<reference evidence="5 6" key="1">
    <citation type="journal article" date="2015" name="Genome Announc.">
        <title>Expanding the biotechnology potential of lactobacilli through comparative genomics of 213 strains and associated genera.</title>
        <authorList>
            <person name="Sun Z."/>
            <person name="Harris H.M."/>
            <person name="McCann A."/>
            <person name="Guo C."/>
            <person name="Argimon S."/>
            <person name="Zhang W."/>
            <person name="Yang X."/>
            <person name="Jeffery I.B."/>
            <person name="Cooney J.C."/>
            <person name="Kagawa T.F."/>
            <person name="Liu W."/>
            <person name="Song Y."/>
            <person name="Salvetti E."/>
            <person name="Wrobel A."/>
            <person name="Rasinkangas P."/>
            <person name="Parkhill J."/>
            <person name="Rea M.C."/>
            <person name="O'Sullivan O."/>
            <person name="Ritari J."/>
            <person name="Douillard F.P."/>
            <person name="Paul Ross R."/>
            <person name="Yang R."/>
            <person name="Briner A.E."/>
            <person name="Felis G.E."/>
            <person name="de Vos W.M."/>
            <person name="Barrangou R."/>
            <person name="Klaenhammer T.R."/>
            <person name="Caufield P.W."/>
            <person name="Cui Y."/>
            <person name="Zhang H."/>
            <person name="O'Toole P.W."/>
        </authorList>
    </citation>
    <scope>NUCLEOTIDE SEQUENCE [LARGE SCALE GENOMIC DNA]</scope>
    <source>
        <strain evidence="5 6">DSM 20505</strain>
    </source>
</reference>
<dbReference type="STRING" id="1291052.FC18_GL001728"/>
<dbReference type="PANTHER" id="PTHR10353">
    <property type="entry name" value="GLYCOSYL HYDROLASE"/>
    <property type="match status" value="1"/>
</dbReference>
<keyword evidence="3" id="KW-0326">Glycosidase</keyword>
<evidence type="ECO:0000256" key="1">
    <source>
        <dbReference type="ARBA" id="ARBA00010838"/>
    </source>
</evidence>
<dbReference type="InterPro" id="IPR017853">
    <property type="entry name" value="GH"/>
</dbReference>
<dbReference type="Pfam" id="PF00232">
    <property type="entry name" value="Glyco_hydro_1"/>
    <property type="match status" value="1"/>
</dbReference>
<comment type="similarity">
    <text evidence="1 4">Belongs to the glycosyl hydrolase 1 family.</text>
</comment>
<dbReference type="PATRIC" id="fig|1291052.5.peg.1767"/>
<keyword evidence="6" id="KW-1185">Reference proteome</keyword>